<accession>A0AAD5QVU2</accession>
<evidence type="ECO:0000313" key="1">
    <source>
        <dbReference type="EMBL" id="KAJ1361601.1"/>
    </source>
</evidence>
<name>A0AAD5QVU2_PARTN</name>
<dbReference type="AlphaFoldDB" id="A0AAD5QVU2"/>
<reference evidence="1" key="1">
    <citation type="submission" date="2021-06" db="EMBL/GenBank/DDBJ databases">
        <title>Parelaphostrongylus tenuis whole genome reference sequence.</title>
        <authorList>
            <person name="Garwood T.J."/>
            <person name="Larsen P.A."/>
            <person name="Fountain-Jones N.M."/>
            <person name="Garbe J.R."/>
            <person name="Macchietto M.G."/>
            <person name="Kania S.A."/>
            <person name="Gerhold R.W."/>
            <person name="Richards J.E."/>
            <person name="Wolf T.M."/>
        </authorList>
    </citation>
    <scope>NUCLEOTIDE SEQUENCE</scope>
    <source>
        <strain evidence="1">MNPRO001-30</strain>
        <tissue evidence="1">Meninges</tissue>
    </source>
</reference>
<proteinExistence type="predicted"/>
<sequence length="108" mass="12257">MAPRAKRLLMLQENRLDSRAAETFRRIKEAWGVRIVGRTAVFDHFNGIKAGNGDFTYKQRAGRPPEIDQQGLNATETSPSLTTCMLSDDPGCRYTAVENFLHQKWSKD</sequence>
<keyword evidence="2" id="KW-1185">Reference proteome</keyword>
<gene>
    <name evidence="1" type="ORF">KIN20_020890</name>
</gene>
<dbReference type="Proteomes" id="UP001196413">
    <property type="component" value="Unassembled WGS sequence"/>
</dbReference>
<comment type="caution">
    <text evidence="1">The sequence shown here is derived from an EMBL/GenBank/DDBJ whole genome shotgun (WGS) entry which is preliminary data.</text>
</comment>
<dbReference type="EMBL" id="JAHQIW010004243">
    <property type="protein sequence ID" value="KAJ1361601.1"/>
    <property type="molecule type" value="Genomic_DNA"/>
</dbReference>
<protein>
    <submittedName>
        <fullName evidence="1">Uncharacterized protein</fullName>
    </submittedName>
</protein>
<evidence type="ECO:0000313" key="2">
    <source>
        <dbReference type="Proteomes" id="UP001196413"/>
    </source>
</evidence>
<organism evidence="1 2">
    <name type="scientific">Parelaphostrongylus tenuis</name>
    <name type="common">Meningeal worm</name>
    <dbReference type="NCBI Taxonomy" id="148309"/>
    <lineage>
        <taxon>Eukaryota</taxon>
        <taxon>Metazoa</taxon>
        <taxon>Ecdysozoa</taxon>
        <taxon>Nematoda</taxon>
        <taxon>Chromadorea</taxon>
        <taxon>Rhabditida</taxon>
        <taxon>Rhabditina</taxon>
        <taxon>Rhabditomorpha</taxon>
        <taxon>Strongyloidea</taxon>
        <taxon>Metastrongylidae</taxon>
        <taxon>Parelaphostrongylus</taxon>
    </lineage>
</organism>